<accession>A0A183BVD7</accession>
<proteinExistence type="predicted"/>
<dbReference type="Proteomes" id="UP000050741">
    <property type="component" value="Unassembled WGS sequence"/>
</dbReference>
<evidence type="ECO:0000313" key="1">
    <source>
        <dbReference type="Proteomes" id="UP000050741"/>
    </source>
</evidence>
<protein>
    <submittedName>
        <fullName evidence="2">Importin N-terminal domain-containing protein</fullName>
    </submittedName>
</protein>
<name>A0A183BVD7_GLOPA</name>
<keyword evidence="1" id="KW-1185">Reference proteome</keyword>
<organism evidence="1 2">
    <name type="scientific">Globodera pallida</name>
    <name type="common">Potato cyst nematode worm</name>
    <name type="synonym">Heterodera pallida</name>
    <dbReference type="NCBI Taxonomy" id="36090"/>
    <lineage>
        <taxon>Eukaryota</taxon>
        <taxon>Metazoa</taxon>
        <taxon>Ecdysozoa</taxon>
        <taxon>Nematoda</taxon>
        <taxon>Chromadorea</taxon>
        <taxon>Rhabditida</taxon>
        <taxon>Tylenchina</taxon>
        <taxon>Tylenchomorpha</taxon>
        <taxon>Tylenchoidea</taxon>
        <taxon>Heteroderidae</taxon>
        <taxon>Heteroderinae</taxon>
        <taxon>Globodera</taxon>
    </lineage>
</organism>
<sequence length="105" mass="12084">MELDFLRQAQFQLLDNNEKFNVESLDKVVTLMNRSTGEAQKAASDILARFKESSDSWTKVDTILEFSDLLETKYFGLQIWNIWFKLVGRLCRGISVKDTKGTLST</sequence>
<dbReference type="Gene3D" id="1.25.10.10">
    <property type="entry name" value="Leucine-rich Repeat Variant"/>
    <property type="match status" value="1"/>
</dbReference>
<reference evidence="1" key="1">
    <citation type="submission" date="2013-12" db="EMBL/GenBank/DDBJ databases">
        <authorList>
            <person name="Aslett M."/>
        </authorList>
    </citation>
    <scope>NUCLEOTIDE SEQUENCE [LARGE SCALE GENOMIC DNA]</scope>
    <source>
        <strain evidence="1">Lindley</strain>
    </source>
</reference>
<evidence type="ECO:0000313" key="2">
    <source>
        <dbReference type="WBParaSite" id="GPLIN_000457500"/>
    </source>
</evidence>
<dbReference type="WBParaSite" id="GPLIN_000457500">
    <property type="protein sequence ID" value="GPLIN_000457500"/>
    <property type="gene ID" value="GPLIN_000457500"/>
</dbReference>
<reference evidence="2" key="3">
    <citation type="submission" date="2016-06" db="UniProtKB">
        <authorList>
            <consortium name="WormBaseParasite"/>
        </authorList>
    </citation>
    <scope>IDENTIFICATION</scope>
</reference>
<reference evidence="1" key="2">
    <citation type="submission" date="2014-05" db="EMBL/GenBank/DDBJ databases">
        <title>The genome and life-stage specific transcriptomes of Globodera pallida elucidate key aspects of plant parasitism by a cyst nematode.</title>
        <authorList>
            <person name="Cotton J.A."/>
            <person name="Lilley C.J."/>
            <person name="Jones L.M."/>
            <person name="Kikuchi T."/>
            <person name="Reid A.J."/>
            <person name="Thorpe P."/>
            <person name="Tsai I.J."/>
            <person name="Beasley H."/>
            <person name="Blok V."/>
            <person name="Cock P.J.A."/>
            <person name="Van den Akker S.E."/>
            <person name="Holroyd N."/>
            <person name="Hunt M."/>
            <person name="Mantelin S."/>
            <person name="Naghra H."/>
            <person name="Pain A."/>
            <person name="Palomares-Rius J.E."/>
            <person name="Zarowiecki M."/>
            <person name="Berriman M."/>
            <person name="Jones J.T."/>
            <person name="Urwin P.E."/>
        </authorList>
    </citation>
    <scope>NUCLEOTIDE SEQUENCE [LARGE SCALE GENOMIC DNA]</scope>
    <source>
        <strain evidence="1">Lindley</strain>
    </source>
</reference>
<dbReference type="InterPro" id="IPR011989">
    <property type="entry name" value="ARM-like"/>
</dbReference>
<dbReference type="AlphaFoldDB" id="A0A183BVD7"/>